<organism evidence="5 6">
    <name type="scientific">Escherichia coli</name>
    <dbReference type="NCBI Taxonomy" id="562"/>
    <lineage>
        <taxon>Bacteria</taxon>
        <taxon>Pseudomonadati</taxon>
        <taxon>Pseudomonadota</taxon>
        <taxon>Gammaproteobacteria</taxon>
        <taxon>Enterobacterales</taxon>
        <taxon>Enterobacteriaceae</taxon>
        <taxon>Escherichia</taxon>
    </lineage>
</organism>
<dbReference type="GO" id="GO:0009288">
    <property type="term" value="C:bacterial-type flagellum"/>
    <property type="evidence" value="ECO:0007669"/>
    <property type="project" value="UniProtKB-SubCell"/>
</dbReference>
<evidence type="ECO:0000313" key="5">
    <source>
        <dbReference type="EMBL" id="STI76502.1"/>
    </source>
</evidence>
<comment type="similarity">
    <text evidence="2">Belongs to the flagella basal body rod proteins family.</text>
</comment>
<evidence type="ECO:0000256" key="2">
    <source>
        <dbReference type="ARBA" id="ARBA00009677"/>
    </source>
</evidence>
<evidence type="ECO:0000313" key="6">
    <source>
        <dbReference type="Proteomes" id="UP000254405"/>
    </source>
</evidence>
<evidence type="ECO:0000256" key="3">
    <source>
        <dbReference type="ARBA" id="ARBA00023143"/>
    </source>
</evidence>
<dbReference type="AlphaFoldDB" id="A0A376TGZ5"/>
<accession>A0A376TGZ5</accession>
<keyword evidence="5" id="KW-0966">Cell projection</keyword>
<dbReference type="InterPro" id="IPR001444">
    <property type="entry name" value="Flag_bb_rod_N"/>
</dbReference>
<keyword evidence="5" id="KW-0969">Cilium</keyword>
<proteinExistence type="inferred from homology"/>
<dbReference type="Pfam" id="PF00460">
    <property type="entry name" value="Flg_bb_rod"/>
    <property type="match status" value="1"/>
</dbReference>
<dbReference type="Proteomes" id="UP000254405">
    <property type="component" value="Unassembled WGS sequence"/>
</dbReference>
<gene>
    <name evidence="5" type="primary">flgC_2</name>
    <name evidence="5" type="ORF">NCTC8985_01764</name>
</gene>
<feature type="domain" description="Flagellar basal body rod protein N-terminal" evidence="4">
    <location>
        <begin position="8"/>
        <end position="26"/>
    </location>
</feature>
<reference evidence="5 6" key="1">
    <citation type="submission" date="2018-06" db="EMBL/GenBank/DDBJ databases">
        <authorList>
            <consortium name="Pathogen Informatics"/>
            <person name="Doyle S."/>
        </authorList>
    </citation>
    <scope>NUCLEOTIDE SEQUENCE [LARGE SCALE GENOMIC DNA]</scope>
    <source>
        <strain evidence="5 6">NCTC8985</strain>
    </source>
</reference>
<keyword evidence="3" id="KW-0975">Bacterial flagellum</keyword>
<evidence type="ECO:0000256" key="1">
    <source>
        <dbReference type="ARBA" id="ARBA00004365"/>
    </source>
</evidence>
<keyword evidence="5" id="KW-0282">Flagellum</keyword>
<evidence type="ECO:0000259" key="4">
    <source>
        <dbReference type="Pfam" id="PF00460"/>
    </source>
</evidence>
<name>A0A376TGZ5_ECOLX</name>
<dbReference type="EMBL" id="UGCO01000001">
    <property type="protein sequence ID" value="STI76502.1"/>
    <property type="molecule type" value="Genomic_DNA"/>
</dbReference>
<sequence>MALLNIFDIAGSALTAQSQRLNVAASIWQMLIA</sequence>
<comment type="subcellular location">
    <subcellularLocation>
        <location evidence="1">Bacterial flagellum</location>
    </subcellularLocation>
</comment>
<protein>
    <submittedName>
        <fullName evidence="5">Flagellar basal-body rod protein FlgC</fullName>
    </submittedName>
</protein>